<evidence type="ECO:0000256" key="3">
    <source>
        <dbReference type="PROSITE-ProRule" id="PRU00221"/>
    </source>
</evidence>
<dbReference type="PANTHER" id="PTHR22847:SF637">
    <property type="entry name" value="WD REPEAT DOMAIN 5B"/>
    <property type="match status" value="1"/>
</dbReference>
<comment type="caution">
    <text evidence="5">The sequence shown here is derived from an EMBL/GenBank/DDBJ whole genome shotgun (WGS) entry which is preliminary data.</text>
</comment>
<dbReference type="Gene3D" id="2.130.10.10">
    <property type="entry name" value="YVTN repeat-like/Quinoprotein amine dehydrogenase"/>
    <property type="match status" value="2"/>
</dbReference>
<dbReference type="Pfam" id="PF00400">
    <property type="entry name" value="WD40"/>
    <property type="match status" value="2"/>
</dbReference>
<dbReference type="Gene3D" id="1.20.1280.50">
    <property type="match status" value="1"/>
</dbReference>
<keyword evidence="2" id="KW-0677">Repeat</keyword>
<evidence type="ECO:0000313" key="5">
    <source>
        <dbReference type="EMBL" id="CAH2231649.1"/>
    </source>
</evidence>
<dbReference type="SMART" id="SM00256">
    <property type="entry name" value="FBOX"/>
    <property type="match status" value="1"/>
</dbReference>
<gene>
    <name evidence="5" type="primary">jg19468</name>
    <name evidence="5" type="ORF">PAEG_LOCUS10121</name>
</gene>
<dbReference type="PANTHER" id="PTHR22847">
    <property type="entry name" value="WD40 REPEAT PROTEIN"/>
    <property type="match status" value="1"/>
</dbReference>
<dbReference type="SUPFAM" id="SSF50978">
    <property type="entry name" value="WD40 repeat-like"/>
    <property type="match status" value="1"/>
</dbReference>
<dbReference type="InterPro" id="IPR036047">
    <property type="entry name" value="F-box-like_dom_sf"/>
</dbReference>
<dbReference type="AlphaFoldDB" id="A0A8S4R8N8"/>
<proteinExistence type="predicted"/>
<dbReference type="InterPro" id="IPR001680">
    <property type="entry name" value="WD40_rpt"/>
</dbReference>
<reference evidence="5" key="1">
    <citation type="submission" date="2022-03" db="EMBL/GenBank/DDBJ databases">
        <authorList>
            <person name="Lindestad O."/>
        </authorList>
    </citation>
    <scope>NUCLEOTIDE SEQUENCE</scope>
</reference>
<evidence type="ECO:0000259" key="4">
    <source>
        <dbReference type="PROSITE" id="PS50181"/>
    </source>
</evidence>
<evidence type="ECO:0000256" key="1">
    <source>
        <dbReference type="ARBA" id="ARBA00022574"/>
    </source>
</evidence>
<keyword evidence="6" id="KW-1185">Reference proteome</keyword>
<dbReference type="PROSITE" id="PS00678">
    <property type="entry name" value="WD_REPEATS_1"/>
    <property type="match status" value="2"/>
</dbReference>
<feature type="repeat" description="WD" evidence="3">
    <location>
        <begin position="192"/>
        <end position="228"/>
    </location>
</feature>
<dbReference type="InterPro" id="IPR019775">
    <property type="entry name" value="WD40_repeat_CS"/>
</dbReference>
<dbReference type="GO" id="GO:1990234">
    <property type="term" value="C:transferase complex"/>
    <property type="evidence" value="ECO:0007669"/>
    <property type="project" value="UniProtKB-ARBA"/>
</dbReference>
<dbReference type="PROSITE" id="PS50082">
    <property type="entry name" value="WD_REPEATS_2"/>
    <property type="match status" value="1"/>
</dbReference>
<protein>
    <submittedName>
        <fullName evidence="5">Jg19468 protein</fullName>
    </submittedName>
</protein>
<dbReference type="PROSITE" id="PS50181">
    <property type="entry name" value="FBOX"/>
    <property type="match status" value="1"/>
</dbReference>
<accession>A0A8S4R8N8</accession>
<dbReference type="Pfam" id="PF12937">
    <property type="entry name" value="F-box-like"/>
    <property type="match status" value="1"/>
</dbReference>
<keyword evidence="1 3" id="KW-0853">WD repeat</keyword>
<sequence>MCDLLKSVREEIVDIERICIKPQAEPVEDIYSAAAPSLENMPLEIILKICSYLDAEFLKTVLGQVCSRFDDILADVSIWKHRVMCKISGCFPPLSNLDNCIEDELDWTEMCIEMEVEKNKWCNVDKGMSHFVIKDVHYASVDAVILVNEGKTCISGGRDRCLALWNIIDFQSDENRGDNLVQNDLKPTKIKHDAHSGWVWDLATSDVPESYIYSASWDNTVKAWDIRSDFECVETFQCRMSALSVIAYGYNVMAGLYSKKIVTFDVRNGGLPVHVYKPHRGPVLALTTYGNLVASVSEDRTLAIFDKVAGKIMYNNIKIPSDNAYPVCLSWNTYAMYISDSKGTLHLFDPSNQKYVRSHELWPESESDTGRSNKIVGCYQGQGTVICCSDRGEIKFLYNCSPPKEYHSIQTNTVDVTKLRYLNGILAVGTCDSALELWIPNEEFNKPNL</sequence>
<dbReference type="EMBL" id="CAKXAJ010024851">
    <property type="protein sequence ID" value="CAH2231649.1"/>
    <property type="molecule type" value="Genomic_DNA"/>
</dbReference>
<dbReference type="Proteomes" id="UP000838756">
    <property type="component" value="Unassembled WGS sequence"/>
</dbReference>
<dbReference type="OrthoDB" id="2305498at2759"/>
<evidence type="ECO:0000313" key="6">
    <source>
        <dbReference type="Proteomes" id="UP000838756"/>
    </source>
</evidence>
<dbReference type="SMART" id="SM00320">
    <property type="entry name" value="WD40"/>
    <property type="match status" value="4"/>
</dbReference>
<dbReference type="InterPro" id="IPR015943">
    <property type="entry name" value="WD40/YVTN_repeat-like_dom_sf"/>
</dbReference>
<dbReference type="InterPro" id="IPR036322">
    <property type="entry name" value="WD40_repeat_dom_sf"/>
</dbReference>
<evidence type="ECO:0000256" key="2">
    <source>
        <dbReference type="ARBA" id="ARBA00022737"/>
    </source>
</evidence>
<organism evidence="5 6">
    <name type="scientific">Pararge aegeria aegeria</name>
    <dbReference type="NCBI Taxonomy" id="348720"/>
    <lineage>
        <taxon>Eukaryota</taxon>
        <taxon>Metazoa</taxon>
        <taxon>Ecdysozoa</taxon>
        <taxon>Arthropoda</taxon>
        <taxon>Hexapoda</taxon>
        <taxon>Insecta</taxon>
        <taxon>Pterygota</taxon>
        <taxon>Neoptera</taxon>
        <taxon>Endopterygota</taxon>
        <taxon>Lepidoptera</taxon>
        <taxon>Glossata</taxon>
        <taxon>Ditrysia</taxon>
        <taxon>Papilionoidea</taxon>
        <taxon>Nymphalidae</taxon>
        <taxon>Satyrinae</taxon>
        <taxon>Satyrini</taxon>
        <taxon>Parargina</taxon>
        <taxon>Pararge</taxon>
    </lineage>
</organism>
<feature type="domain" description="F-box" evidence="4">
    <location>
        <begin position="35"/>
        <end position="82"/>
    </location>
</feature>
<dbReference type="SUPFAM" id="SSF81383">
    <property type="entry name" value="F-box domain"/>
    <property type="match status" value="1"/>
</dbReference>
<name>A0A8S4R8N8_9NEOP</name>
<dbReference type="InterPro" id="IPR001810">
    <property type="entry name" value="F-box_dom"/>
</dbReference>